<evidence type="ECO:0000313" key="3">
    <source>
        <dbReference type="EMBL" id="QJY47982.1"/>
    </source>
</evidence>
<feature type="compositionally biased region" description="Basic and acidic residues" evidence="1">
    <location>
        <begin position="414"/>
        <end position="425"/>
    </location>
</feature>
<dbReference type="KEGG" id="pbro:HOP40_21075"/>
<evidence type="ECO:0000256" key="1">
    <source>
        <dbReference type="SAM" id="MobiDB-lite"/>
    </source>
</evidence>
<reference evidence="3 4" key="1">
    <citation type="submission" date="2020-05" db="EMBL/GenBank/DDBJ databases">
        <authorList>
            <person name="Mo P."/>
        </authorList>
    </citation>
    <scope>NUCLEOTIDE SEQUENCE [LARGE SCALE GENOMIC DNA]</scope>
    <source>
        <strain evidence="3 4">Gen01</strain>
    </source>
</reference>
<keyword evidence="4" id="KW-1185">Reference proteome</keyword>
<protein>
    <submittedName>
        <fullName evidence="3">DUF2254 domain-containing protein</fullName>
    </submittedName>
</protein>
<sequence>MPWSVRFELRQYLKGSLWVLPVLGLLLGVVLAQVALAVDDAVRLPTGWTYSAATASGVLTAIVGAMVALLGFVVTVGVLVVQQATSTLSPRYMRLWYRDRLQKVVLATFAGTLTFAFALLRRIGEDTVPDVGVTTAGVAVAASLGLLMVYLDRFTHDLRPVAVAALVSRSGQEVLARWTAEMCADGSAPRDGAAAAPVPGPTWSLVAQRTGVVQAVNLAALVSAAEEHDCTIVLDRTVGDFVTTGTVLAQVHGAGPPPADHLRHQFAFGRERTIEQDPAFAMRVLVDIATRAVSPAINDPTTAVQVLDYVEDFLEVLARTDLRSRCTLGRGGATRLVIPGPGWEEYLELAVTEVRDYGVTSVQVCRRLRAVLDRILVVVPDERRAAVREELRRLDAAVATAFPEPGGREPAAVGDRHGIGGRVDRPAGPAVARIAAARQ</sequence>
<dbReference type="Proteomes" id="UP000505377">
    <property type="component" value="Chromosome"/>
</dbReference>
<keyword evidence="2" id="KW-1133">Transmembrane helix</keyword>
<gene>
    <name evidence="3" type="ORF">HOP40_21075</name>
</gene>
<name>A0A6M6JMY4_9PSEU</name>
<dbReference type="AlphaFoldDB" id="A0A6M6JMY4"/>
<feature type="transmembrane region" description="Helical" evidence="2">
    <location>
        <begin position="61"/>
        <end position="81"/>
    </location>
</feature>
<organism evidence="3 4">
    <name type="scientific">Pseudonocardia broussonetiae</name>
    <dbReference type="NCBI Taxonomy" id="2736640"/>
    <lineage>
        <taxon>Bacteria</taxon>
        <taxon>Bacillati</taxon>
        <taxon>Actinomycetota</taxon>
        <taxon>Actinomycetes</taxon>
        <taxon>Pseudonocardiales</taxon>
        <taxon>Pseudonocardiaceae</taxon>
        <taxon>Pseudonocardia</taxon>
    </lineage>
</organism>
<dbReference type="RefSeq" id="WP_172161186.1">
    <property type="nucleotide sequence ID" value="NZ_CP053564.1"/>
</dbReference>
<feature type="region of interest" description="Disordered" evidence="1">
    <location>
        <begin position="405"/>
        <end position="426"/>
    </location>
</feature>
<evidence type="ECO:0000313" key="4">
    <source>
        <dbReference type="Proteomes" id="UP000505377"/>
    </source>
</evidence>
<keyword evidence="2" id="KW-0472">Membrane</keyword>
<proteinExistence type="predicted"/>
<dbReference type="InterPro" id="IPR018723">
    <property type="entry name" value="DUF2254_membrane"/>
</dbReference>
<accession>A0A6M6JMY4</accession>
<keyword evidence="2" id="KW-0812">Transmembrane</keyword>
<evidence type="ECO:0000256" key="2">
    <source>
        <dbReference type="SAM" id="Phobius"/>
    </source>
</evidence>
<dbReference type="Pfam" id="PF10011">
    <property type="entry name" value="DUF2254"/>
    <property type="match status" value="1"/>
</dbReference>
<feature type="transmembrane region" description="Helical" evidence="2">
    <location>
        <begin position="132"/>
        <end position="151"/>
    </location>
</feature>
<dbReference type="EMBL" id="CP053564">
    <property type="protein sequence ID" value="QJY47982.1"/>
    <property type="molecule type" value="Genomic_DNA"/>
</dbReference>
<feature type="transmembrane region" description="Helical" evidence="2">
    <location>
        <begin position="101"/>
        <end position="120"/>
    </location>
</feature>